<reference evidence="1" key="1">
    <citation type="submission" date="2020-11" db="EMBL/GenBank/DDBJ databases">
        <authorList>
            <consortium name="DOE Joint Genome Institute"/>
            <person name="Ahrendt S."/>
            <person name="Riley R."/>
            <person name="Andreopoulos W."/>
            <person name="Labutti K."/>
            <person name="Pangilinan J."/>
            <person name="Ruiz-Duenas F.J."/>
            <person name="Barrasa J.M."/>
            <person name="Sanchez-Garcia M."/>
            <person name="Camarero S."/>
            <person name="Miyauchi S."/>
            <person name="Serrano A."/>
            <person name="Linde D."/>
            <person name="Babiker R."/>
            <person name="Drula E."/>
            <person name="Ayuso-Fernandez I."/>
            <person name="Pacheco R."/>
            <person name="Padilla G."/>
            <person name="Ferreira P."/>
            <person name="Barriuso J."/>
            <person name="Kellner H."/>
            <person name="Castanera R."/>
            <person name="Alfaro M."/>
            <person name="Ramirez L."/>
            <person name="Pisabarro A.G."/>
            <person name="Kuo A."/>
            <person name="Tritt A."/>
            <person name="Lipzen A."/>
            <person name="He G."/>
            <person name="Yan M."/>
            <person name="Ng V."/>
            <person name="Cullen D."/>
            <person name="Martin F."/>
            <person name="Rosso M.-N."/>
            <person name="Henrissat B."/>
            <person name="Hibbett D."/>
            <person name="Martinez A.T."/>
            <person name="Grigoriev I.V."/>
        </authorList>
    </citation>
    <scope>NUCLEOTIDE SEQUENCE</scope>
    <source>
        <strain evidence="1">ATCC 90797</strain>
    </source>
</reference>
<organism evidence="1 2">
    <name type="scientific">Pleurotus eryngii</name>
    <name type="common">Boletus of the steppes</name>
    <dbReference type="NCBI Taxonomy" id="5323"/>
    <lineage>
        <taxon>Eukaryota</taxon>
        <taxon>Fungi</taxon>
        <taxon>Dikarya</taxon>
        <taxon>Basidiomycota</taxon>
        <taxon>Agaricomycotina</taxon>
        <taxon>Agaricomycetes</taxon>
        <taxon>Agaricomycetidae</taxon>
        <taxon>Agaricales</taxon>
        <taxon>Pleurotineae</taxon>
        <taxon>Pleurotaceae</taxon>
        <taxon>Pleurotus</taxon>
    </lineage>
</organism>
<dbReference type="EMBL" id="MU154570">
    <property type="protein sequence ID" value="KAF9494612.1"/>
    <property type="molecule type" value="Genomic_DNA"/>
</dbReference>
<dbReference type="AlphaFoldDB" id="A0A9P5ZW67"/>
<gene>
    <name evidence="1" type="ORF">BDN71DRAFT_1483008</name>
</gene>
<dbReference type="OrthoDB" id="3163890at2759"/>
<name>A0A9P5ZW67_PLEER</name>
<proteinExistence type="predicted"/>
<accession>A0A9P5ZW67</accession>
<evidence type="ECO:0000313" key="2">
    <source>
        <dbReference type="Proteomes" id="UP000807025"/>
    </source>
</evidence>
<evidence type="ECO:0000313" key="1">
    <source>
        <dbReference type="EMBL" id="KAF9494612.1"/>
    </source>
</evidence>
<protein>
    <submittedName>
        <fullName evidence="1">Uncharacterized protein</fullName>
    </submittedName>
</protein>
<comment type="caution">
    <text evidence="1">The sequence shown here is derived from an EMBL/GenBank/DDBJ whole genome shotgun (WGS) entry which is preliminary data.</text>
</comment>
<dbReference type="Proteomes" id="UP000807025">
    <property type="component" value="Unassembled WGS sequence"/>
</dbReference>
<keyword evidence="2" id="KW-1185">Reference proteome</keyword>
<sequence>MICLDTSLKLSMDTSAMTYVFGHVCGLGSLTWHERDDGTMQGNPSISNQVHAGETATSACAITQDILRDLYDFNHHPENWKIKQYSPGKRKNAADPVPWAVLKIKFSHLKWDTHDKNLIVLTLPFWKTNIKHFVLHCLPNYFQHLCPLSSGYIFQKMLSGDCFSITDIAMTSKQFLKLFQNSLLDIQLDLYPYGTHSFCHGGCQFLHGDLWWSLANFTHLTIPGEKRKDFLNLERPPSLKCPSCGRSCQCAY</sequence>